<reference evidence="5 6" key="1">
    <citation type="submission" date="2018-06" db="EMBL/GenBank/DDBJ databases">
        <authorList>
            <consortium name="Pathogen Informatics"/>
            <person name="Doyle S."/>
        </authorList>
    </citation>
    <scope>NUCLEOTIDE SEQUENCE [LARGE SCALE GENOMIC DNA]</scope>
    <source>
        <strain evidence="5 6">NCTC12475</strain>
    </source>
</reference>
<dbReference type="OrthoDB" id="5329738at2"/>
<dbReference type="GO" id="GO:0003887">
    <property type="term" value="F:DNA-directed DNA polymerase activity"/>
    <property type="evidence" value="ECO:0007669"/>
    <property type="project" value="UniProtKB-KW"/>
</dbReference>
<name>A0A381DL00_9BACT</name>
<keyword evidence="4" id="KW-0239">DNA-directed DNA polymerase</keyword>
<evidence type="ECO:0000313" key="6">
    <source>
        <dbReference type="Proteomes" id="UP000254920"/>
    </source>
</evidence>
<dbReference type="Gene3D" id="3.40.50.300">
    <property type="entry name" value="P-loop containing nucleotide triphosphate hydrolases"/>
    <property type="match status" value="1"/>
</dbReference>
<dbReference type="InterPro" id="IPR027417">
    <property type="entry name" value="P-loop_NTPase"/>
</dbReference>
<keyword evidence="3" id="KW-0235">DNA replication</keyword>
<dbReference type="EMBL" id="UFVD01000001">
    <property type="protein sequence ID" value="SUX11359.1"/>
    <property type="molecule type" value="Genomic_DNA"/>
</dbReference>
<organism evidence="5 6">
    <name type="scientific">Campylobacter sputorum subsp. sputorum</name>
    <dbReference type="NCBI Taxonomy" id="32024"/>
    <lineage>
        <taxon>Bacteria</taxon>
        <taxon>Pseudomonadati</taxon>
        <taxon>Campylobacterota</taxon>
        <taxon>Epsilonproteobacteria</taxon>
        <taxon>Campylobacterales</taxon>
        <taxon>Campylobacteraceae</taxon>
        <taxon>Campylobacter</taxon>
    </lineage>
</organism>
<dbReference type="GO" id="GO:0006261">
    <property type="term" value="P:DNA-templated DNA replication"/>
    <property type="evidence" value="ECO:0007669"/>
    <property type="project" value="TreeGrafter"/>
</dbReference>
<evidence type="ECO:0000313" key="5">
    <source>
        <dbReference type="EMBL" id="SUX11359.1"/>
    </source>
</evidence>
<keyword evidence="1" id="KW-0808">Transferase</keyword>
<proteinExistence type="predicted"/>
<dbReference type="GO" id="GO:0009360">
    <property type="term" value="C:DNA polymerase III complex"/>
    <property type="evidence" value="ECO:0007669"/>
    <property type="project" value="TreeGrafter"/>
</dbReference>
<keyword evidence="2" id="KW-0548">Nucleotidyltransferase</keyword>
<dbReference type="STRING" id="32024.GCA_000788295_00894"/>
<dbReference type="RefSeq" id="WP_089182098.1">
    <property type="nucleotide sequence ID" value="NZ_CP043427.1"/>
</dbReference>
<dbReference type="PANTHER" id="PTHR34388:SF1">
    <property type="entry name" value="DNA POLYMERASE III SUBUNIT DELTA"/>
    <property type="match status" value="1"/>
</dbReference>
<dbReference type="SUPFAM" id="SSF52540">
    <property type="entry name" value="P-loop containing nucleoside triphosphate hydrolases"/>
    <property type="match status" value="1"/>
</dbReference>
<evidence type="ECO:0000256" key="2">
    <source>
        <dbReference type="ARBA" id="ARBA00022695"/>
    </source>
</evidence>
<dbReference type="GeneID" id="93090220"/>
<dbReference type="PANTHER" id="PTHR34388">
    <property type="entry name" value="DNA POLYMERASE III SUBUNIT DELTA"/>
    <property type="match status" value="1"/>
</dbReference>
<dbReference type="Proteomes" id="UP000254920">
    <property type="component" value="Unassembled WGS sequence"/>
</dbReference>
<evidence type="ECO:0000256" key="1">
    <source>
        <dbReference type="ARBA" id="ARBA00022679"/>
    </source>
</evidence>
<evidence type="ECO:0000256" key="4">
    <source>
        <dbReference type="ARBA" id="ARBA00022932"/>
    </source>
</evidence>
<sequence length="330" mass="38252">MYKKEFETLLNSSKFPNYFLVFGSDDYQIDEYSAEILELYGKDESTQIYYDEYDFNVAKSVLLEPNLFSSNSVLHIKRDSKIPKKELEVLVNACKKNSDCKFLFEFYEGDMKIALESTKVFGQNFVRFFAPSNPNEAVSLLAKKAQKLHLDITTSALYQIYSIHNENLYLSATELNKLSNLGKKIDEQMVKDLVFGLSPVSFDEIFNKLIELKDFKDDFFLCFESANFNEISFLNSIYLSLFRLFKIHSYVKSNGTFDIKAAIGYAPPPNIAKFLQTQALKLSLNTFKELFMFLNGVEFELKTDSNLEKKYFLLSSLIKFQEIIYINSKN</sequence>
<dbReference type="NCBIfam" id="TIGR01128">
    <property type="entry name" value="holA"/>
    <property type="match status" value="1"/>
</dbReference>
<dbReference type="AlphaFoldDB" id="A0A381DL00"/>
<dbReference type="InterPro" id="IPR005790">
    <property type="entry name" value="DNA_polIII_delta"/>
</dbReference>
<dbReference type="GO" id="GO:0003677">
    <property type="term" value="F:DNA binding"/>
    <property type="evidence" value="ECO:0007669"/>
    <property type="project" value="InterPro"/>
</dbReference>
<gene>
    <name evidence="5" type="ORF">NCTC12475_01579</name>
</gene>
<evidence type="ECO:0000256" key="3">
    <source>
        <dbReference type="ARBA" id="ARBA00022705"/>
    </source>
</evidence>
<protein>
    <submittedName>
        <fullName evidence="5">DNA polymerase III subunit delta</fullName>
    </submittedName>
</protein>
<keyword evidence="6" id="KW-1185">Reference proteome</keyword>
<accession>A0A381DL00</accession>